<proteinExistence type="predicted"/>
<keyword evidence="1" id="KW-0732">Signal</keyword>
<evidence type="ECO:0000256" key="1">
    <source>
        <dbReference type="SAM" id="SignalP"/>
    </source>
</evidence>
<organism evidence="2">
    <name type="scientific">Clastoptera arizonana</name>
    <name type="common">Arizona spittle bug</name>
    <dbReference type="NCBI Taxonomy" id="38151"/>
    <lineage>
        <taxon>Eukaryota</taxon>
        <taxon>Metazoa</taxon>
        <taxon>Ecdysozoa</taxon>
        <taxon>Arthropoda</taxon>
        <taxon>Hexapoda</taxon>
        <taxon>Insecta</taxon>
        <taxon>Pterygota</taxon>
        <taxon>Neoptera</taxon>
        <taxon>Paraneoptera</taxon>
        <taxon>Hemiptera</taxon>
        <taxon>Auchenorrhyncha</taxon>
        <taxon>Cercopoidea</taxon>
        <taxon>Clastopteridae</taxon>
        <taxon>Clastoptera</taxon>
    </lineage>
</organism>
<evidence type="ECO:0008006" key="3">
    <source>
        <dbReference type="Google" id="ProtNLM"/>
    </source>
</evidence>
<dbReference type="AlphaFoldDB" id="A0A1B6D2B1"/>
<feature type="chain" id="PRO_5008580880" description="Prolyl 4-hydroxylase alpha-subunit N-terminal domain-containing protein" evidence="1">
    <location>
        <begin position="17"/>
        <end position="146"/>
    </location>
</feature>
<accession>A0A1B6D2B1</accession>
<evidence type="ECO:0000313" key="2">
    <source>
        <dbReference type="EMBL" id="JAS19786.1"/>
    </source>
</evidence>
<gene>
    <name evidence="2" type="ORF">g.4741</name>
</gene>
<dbReference type="EMBL" id="GEDC01017512">
    <property type="protein sequence ID" value="JAS19786.1"/>
    <property type="molecule type" value="Transcribed_RNA"/>
</dbReference>
<feature type="signal peptide" evidence="1">
    <location>
        <begin position="1"/>
        <end position="16"/>
    </location>
</feature>
<reference evidence="2" key="1">
    <citation type="submission" date="2015-12" db="EMBL/GenBank/DDBJ databases">
        <title>De novo transcriptome assembly of four potential Pierce s Disease insect vectors from Arizona vineyards.</title>
        <authorList>
            <person name="Tassone E.E."/>
        </authorList>
    </citation>
    <scope>NUCLEOTIDE SEQUENCE</scope>
</reference>
<protein>
    <recommendedName>
        <fullName evidence="3">Prolyl 4-hydroxylase alpha-subunit N-terminal domain-containing protein</fullName>
    </recommendedName>
</protein>
<name>A0A1B6D2B1_9HEMI</name>
<sequence>MKKTSFIFMFLTSVFSAVIDRDSDQFREILELRIESEKIMNNTIDIINDKNNNDNTRLIHYKKCVAADEPLFRKVLQLLNKISYNQTTEAYLTTKKAVLALDRIHSVNNTNYDLRKKTSIVTDIIYALNIARRHLELEGIFPFDNY</sequence>